<dbReference type="InterPro" id="IPR000682">
    <property type="entry name" value="PCMT"/>
</dbReference>
<sequence>MNDTATSSPETLRARMVDHIQHGFWPACERVADAMRTVPRHLFVPDATLEEAYDDQSVITKRDATGAALSCASTPAIVAMMLDQLDIQPGQRILEIGAGTGYNAALLAHLTGPNGYVTTVDIDPNITGGARRGLDNNGYQHVHVATRDGALGDTEHIPYDRLIVTVGAWDLPAPWWTQLAPGGRLVAPLRWRGQTQSVAFTYDGAQMISDSMGLCGFVPMLGQDGEHTGYVDPDGHVSLYWDEDQNIDTTGLLGICTQPKAATWSGVTVRGEEPFDRIWLHLSATEPGTCRIAADKTATTSGLCTPAVGIRSPAIAENASLAYLTTRRLPDADDARFELGATGHGTVGADLAERLCAQIRNWDTDRTTPPTITAYANNTKPDHINLFTIRKTDCRLVIKF</sequence>
<evidence type="ECO:0000256" key="1">
    <source>
        <dbReference type="ARBA" id="ARBA00004496"/>
    </source>
</evidence>
<dbReference type="EMBL" id="BAAANY010000008">
    <property type="protein sequence ID" value="GAA1673320.1"/>
    <property type="molecule type" value="Genomic_DNA"/>
</dbReference>
<keyword evidence="6" id="KW-0489">Methyltransferase</keyword>
<dbReference type="NCBIfam" id="TIGR04364">
    <property type="entry name" value="methyltran_FxLD"/>
    <property type="match status" value="1"/>
</dbReference>
<evidence type="ECO:0000256" key="2">
    <source>
        <dbReference type="ARBA" id="ARBA00005369"/>
    </source>
</evidence>
<dbReference type="CDD" id="cd02440">
    <property type="entry name" value="AdoMet_MTases"/>
    <property type="match status" value="1"/>
</dbReference>
<evidence type="ECO:0000256" key="11">
    <source>
        <dbReference type="ARBA" id="ARBA00031350"/>
    </source>
</evidence>
<organism evidence="12 13">
    <name type="scientific">Fodinicola feengrottensis</name>
    <dbReference type="NCBI Taxonomy" id="435914"/>
    <lineage>
        <taxon>Bacteria</taxon>
        <taxon>Bacillati</taxon>
        <taxon>Actinomycetota</taxon>
        <taxon>Actinomycetes</taxon>
        <taxon>Mycobacteriales</taxon>
        <taxon>Fodinicola</taxon>
    </lineage>
</organism>
<evidence type="ECO:0000256" key="4">
    <source>
        <dbReference type="ARBA" id="ARBA00013346"/>
    </source>
</evidence>
<dbReference type="InterPro" id="IPR029063">
    <property type="entry name" value="SAM-dependent_MTases_sf"/>
</dbReference>
<evidence type="ECO:0000256" key="10">
    <source>
        <dbReference type="ARBA" id="ARBA00031323"/>
    </source>
</evidence>
<keyword evidence="8" id="KW-0949">S-adenosyl-L-methionine</keyword>
<name>A0ABN2GM33_9ACTN</name>
<comment type="similarity">
    <text evidence="2">Belongs to the methyltransferase superfamily. L-isoaspartyl/D-aspartyl protein methyltransferase family.</text>
</comment>
<keyword evidence="5" id="KW-0963">Cytoplasm</keyword>
<protein>
    <recommendedName>
        <fullName evidence="4">Protein-L-isoaspartate O-methyltransferase</fullName>
        <ecNumber evidence="3">2.1.1.77</ecNumber>
    </recommendedName>
    <alternativeName>
        <fullName evidence="11">L-isoaspartyl protein carboxyl methyltransferase</fullName>
    </alternativeName>
    <alternativeName>
        <fullName evidence="9">Protein L-isoaspartyl methyltransferase</fullName>
    </alternativeName>
    <alternativeName>
        <fullName evidence="10">Protein-beta-aspartate methyltransferase</fullName>
    </alternativeName>
</protein>
<dbReference type="RefSeq" id="WP_344309697.1">
    <property type="nucleotide sequence ID" value="NZ_BAAANY010000008.1"/>
</dbReference>
<dbReference type="Pfam" id="PF01135">
    <property type="entry name" value="PCMT"/>
    <property type="match status" value="1"/>
</dbReference>
<evidence type="ECO:0000313" key="13">
    <source>
        <dbReference type="Proteomes" id="UP001500618"/>
    </source>
</evidence>
<dbReference type="SUPFAM" id="SSF53335">
    <property type="entry name" value="S-adenosyl-L-methionine-dependent methyltransferases"/>
    <property type="match status" value="1"/>
</dbReference>
<evidence type="ECO:0000256" key="6">
    <source>
        <dbReference type="ARBA" id="ARBA00022603"/>
    </source>
</evidence>
<evidence type="ECO:0000256" key="9">
    <source>
        <dbReference type="ARBA" id="ARBA00030757"/>
    </source>
</evidence>
<dbReference type="EC" id="2.1.1.77" evidence="3"/>
<evidence type="ECO:0000256" key="5">
    <source>
        <dbReference type="ARBA" id="ARBA00022490"/>
    </source>
</evidence>
<comment type="caution">
    <text evidence="12">The sequence shown here is derived from an EMBL/GenBank/DDBJ whole genome shotgun (WGS) entry which is preliminary data.</text>
</comment>
<accession>A0ABN2GM33</accession>
<evidence type="ECO:0000256" key="8">
    <source>
        <dbReference type="ARBA" id="ARBA00022691"/>
    </source>
</evidence>
<keyword evidence="13" id="KW-1185">Reference proteome</keyword>
<reference evidence="12 13" key="1">
    <citation type="journal article" date="2019" name="Int. J. Syst. Evol. Microbiol.">
        <title>The Global Catalogue of Microorganisms (GCM) 10K type strain sequencing project: providing services to taxonomists for standard genome sequencing and annotation.</title>
        <authorList>
            <consortium name="The Broad Institute Genomics Platform"/>
            <consortium name="The Broad Institute Genome Sequencing Center for Infectious Disease"/>
            <person name="Wu L."/>
            <person name="Ma J."/>
        </authorList>
    </citation>
    <scope>NUCLEOTIDE SEQUENCE [LARGE SCALE GENOMIC DNA]</scope>
    <source>
        <strain evidence="12 13">JCM 14718</strain>
    </source>
</reference>
<evidence type="ECO:0000256" key="7">
    <source>
        <dbReference type="ARBA" id="ARBA00022679"/>
    </source>
</evidence>
<evidence type="ECO:0000313" key="12">
    <source>
        <dbReference type="EMBL" id="GAA1673320.1"/>
    </source>
</evidence>
<evidence type="ECO:0000256" key="3">
    <source>
        <dbReference type="ARBA" id="ARBA00011890"/>
    </source>
</evidence>
<comment type="subcellular location">
    <subcellularLocation>
        <location evidence="1">Cytoplasm</location>
    </subcellularLocation>
</comment>
<keyword evidence="7" id="KW-0808">Transferase</keyword>
<dbReference type="Proteomes" id="UP001500618">
    <property type="component" value="Unassembled WGS sequence"/>
</dbReference>
<dbReference type="PANTHER" id="PTHR11579:SF0">
    <property type="entry name" value="PROTEIN-L-ISOASPARTATE(D-ASPARTATE) O-METHYLTRANSFERASE"/>
    <property type="match status" value="1"/>
</dbReference>
<proteinExistence type="inferred from homology"/>
<dbReference type="InterPro" id="IPR027573">
    <property type="entry name" value="Methyltran_FxLD"/>
</dbReference>
<dbReference type="Gene3D" id="3.40.50.150">
    <property type="entry name" value="Vaccinia Virus protein VP39"/>
    <property type="match status" value="1"/>
</dbReference>
<dbReference type="PANTHER" id="PTHR11579">
    <property type="entry name" value="PROTEIN-L-ISOASPARTATE O-METHYLTRANSFERASE"/>
    <property type="match status" value="1"/>
</dbReference>
<gene>
    <name evidence="12" type="ORF">GCM10009765_23350</name>
</gene>